<evidence type="ECO:0000256" key="5">
    <source>
        <dbReference type="ARBA" id="ARBA00022670"/>
    </source>
</evidence>
<evidence type="ECO:0000256" key="2">
    <source>
        <dbReference type="ARBA" id="ARBA00000967"/>
    </source>
</evidence>
<dbReference type="GO" id="GO:0005737">
    <property type="term" value="C:cytoplasm"/>
    <property type="evidence" value="ECO:0007669"/>
    <property type="project" value="UniProtKB-SubCell"/>
</dbReference>
<dbReference type="InterPro" id="IPR008283">
    <property type="entry name" value="Peptidase_M17_N"/>
</dbReference>
<accession>A0A239VP26</accession>
<evidence type="ECO:0000256" key="4">
    <source>
        <dbReference type="ARBA" id="ARBA00022438"/>
    </source>
</evidence>
<dbReference type="GO" id="GO:0030145">
    <property type="term" value="F:manganese ion binding"/>
    <property type="evidence" value="ECO:0007669"/>
    <property type="project" value="UniProtKB-UniRule"/>
</dbReference>
<dbReference type="Proteomes" id="UP000242637">
    <property type="component" value="Chromosome 1"/>
</dbReference>
<evidence type="ECO:0000256" key="7">
    <source>
        <dbReference type="ARBA" id="ARBA00049972"/>
    </source>
</evidence>
<feature type="binding site" evidence="8">
    <location>
        <position position="351"/>
    </location>
    <ligand>
        <name>Mn(2+)</name>
        <dbReference type="ChEBI" id="CHEBI:29035"/>
        <label>2</label>
    </ligand>
</feature>
<dbReference type="PANTHER" id="PTHR11963">
    <property type="entry name" value="LEUCINE AMINOPEPTIDASE-RELATED"/>
    <property type="match status" value="1"/>
</dbReference>
<dbReference type="PRINTS" id="PR00481">
    <property type="entry name" value="LAMNOPPTDASE"/>
</dbReference>
<protein>
    <recommendedName>
        <fullName evidence="8">Probable cytosol aminopeptidase</fullName>
        <ecNumber evidence="8">3.4.11.1</ecNumber>
    </recommendedName>
    <alternativeName>
        <fullName evidence="8">Leucine aminopeptidase</fullName>
        <shortName evidence="8">LAP</shortName>
        <ecNumber evidence="8">3.4.11.10</ecNumber>
    </alternativeName>
    <alternativeName>
        <fullName evidence="8">Leucyl aminopeptidase</fullName>
    </alternativeName>
</protein>
<dbReference type="NCBIfam" id="NF002073">
    <property type="entry name" value="PRK00913.1-2"/>
    <property type="match status" value="1"/>
</dbReference>
<feature type="binding site" evidence="8">
    <location>
        <position position="349"/>
    </location>
    <ligand>
        <name>Mn(2+)</name>
        <dbReference type="ChEBI" id="CHEBI:29035"/>
        <label>1</label>
    </ligand>
</feature>
<feature type="active site" evidence="8">
    <location>
        <position position="353"/>
    </location>
</feature>
<dbReference type="Gene3D" id="3.40.630.10">
    <property type="entry name" value="Zn peptidases"/>
    <property type="match status" value="1"/>
</dbReference>
<keyword evidence="5 8" id="KW-0645">Protease</keyword>
<dbReference type="AlphaFoldDB" id="A0A239VP26"/>
<feature type="active site" evidence="8">
    <location>
        <position position="279"/>
    </location>
</feature>
<comment type="catalytic activity">
    <reaction evidence="2 8">
        <text>Release of an N-terminal amino acid, preferentially leucine, but not glutamic or aspartic acids.</text>
        <dbReference type="EC" id="3.4.11.10"/>
    </reaction>
</comment>
<evidence type="ECO:0000313" key="11">
    <source>
        <dbReference type="Proteomes" id="UP000242637"/>
    </source>
</evidence>
<keyword evidence="8" id="KW-0464">Manganese</keyword>
<dbReference type="SUPFAM" id="SSF53187">
    <property type="entry name" value="Zn-dependent exopeptidases"/>
    <property type="match status" value="1"/>
</dbReference>
<keyword evidence="6 8" id="KW-0378">Hydrolase</keyword>
<dbReference type="Gene3D" id="3.40.220.10">
    <property type="entry name" value="Leucine Aminopeptidase, subunit E, domain 1"/>
    <property type="match status" value="1"/>
</dbReference>
<keyword evidence="8" id="KW-0479">Metal-binding</keyword>
<reference evidence="10 11" key="1">
    <citation type="submission" date="2017-06" db="EMBL/GenBank/DDBJ databases">
        <authorList>
            <consortium name="Pathogen Informatics"/>
        </authorList>
    </citation>
    <scope>NUCLEOTIDE SEQUENCE [LARGE SCALE GENOMIC DNA]</scope>
    <source>
        <strain evidence="10 11">NCTC13039</strain>
    </source>
</reference>
<comment type="cofactor">
    <cofactor evidence="8">
        <name>Mn(2+)</name>
        <dbReference type="ChEBI" id="CHEBI:29035"/>
    </cofactor>
    <text evidence="8">Binds 2 manganese ions per subunit.</text>
</comment>
<dbReference type="EMBL" id="LT906453">
    <property type="protein sequence ID" value="SNV23520.1"/>
    <property type="molecule type" value="Genomic_DNA"/>
</dbReference>
<gene>
    <name evidence="8 10" type="primary">pepA</name>
    <name evidence="10" type="ORF">SAMEA4475696_01832</name>
</gene>
<dbReference type="InterPro" id="IPR011356">
    <property type="entry name" value="Leucine_aapep/pepB"/>
</dbReference>
<dbReference type="SUPFAM" id="SSF52949">
    <property type="entry name" value="Macro domain-like"/>
    <property type="match status" value="1"/>
</dbReference>
<evidence type="ECO:0000256" key="1">
    <source>
        <dbReference type="ARBA" id="ARBA00000135"/>
    </source>
</evidence>
<feature type="binding site" evidence="8">
    <location>
        <position position="272"/>
    </location>
    <ligand>
        <name>Mn(2+)</name>
        <dbReference type="ChEBI" id="CHEBI:29035"/>
        <label>1</label>
    </ligand>
</feature>
<dbReference type="InterPro" id="IPR000819">
    <property type="entry name" value="Peptidase_M17_C"/>
</dbReference>
<evidence type="ECO:0000256" key="8">
    <source>
        <dbReference type="HAMAP-Rule" id="MF_00181"/>
    </source>
</evidence>
<dbReference type="RefSeq" id="WP_169714602.1">
    <property type="nucleotide sequence ID" value="NZ_LT906453.1"/>
</dbReference>
<dbReference type="Pfam" id="PF02789">
    <property type="entry name" value="Peptidase_M17_N"/>
    <property type="match status" value="1"/>
</dbReference>
<keyword evidence="11" id="KW-1185">Reference proteome</keyword>
<name>A0A239VP26_9MICO</name>
<dbReference type="EC" id="3.4.11.1" evidence="8"/>
<feature type="binding site" evidence="8">
    <location>
        <position position="351"/>
    </location>
    <ligand>
        <name>Mn(2+)</name>
        <dbReference type="ChEBI" id="CHEBI:29035"/>
        <label>1</label>
    </ligand>
</feature>
<dbReference type="InterPro" id="IPR043472">
    <property type="entry name" value="Macro_dom-like"/>
</dbReference>
<evidence type="ECO:0000256" key="3">
    <source>
        <dbReference type="ARBA" id="ARBA00009528"/>
    </source>
</evidence>
<dbReference type="EC" id="3.4.11.10" evidence="8"/>
<keyword evidence="4 8" id="KW-0031">Aminopeptidase</keyword>
<comment type="similarity">
    <text evidence="3 8">Belongs to the peptidase M17 family.</text>
</comment>
<dbReference type="PANTHER" id="PTHR11963:SF23">
    <property type="entry name" value="CYTOSOL AMINOPEPTIDASE"/>
    <property type="match status" value="1"/>
</dbReference>
<evidence type="ECO:0000313" key="10">
    <source>
        <dbReference type="EMBL" id="SNV23520.1"/>
    </source>
</evidence>
<proteinExistence type="inferred from homology"/>
<evidence type="ECO:0000256" key="6">
    <source>
        <dbReference type="ARBA" id="ARBA00022801"/>
    </source>
</evidence>
<feature type="binding site" evidence="8">
    <location>
        <position position="290"/>
    </location>
    <ligand>
        <name>Mn(2+)</name>
        <dbReference type="ChEBI" id="CHEBI:29035"/>
        <label>2</label>
    </ligand>
</feature>
<evidence type="ECO:0000259" key="9">
    <source>
        <dbReference type="PROSITE" id="PS00631"/>
    </source>
</evidence>
<comment type="catalytic activity">
    <reaction evidence="1 8">
        <text>Release of an N-terminal amino acid, Xaa-|-Yaa-, in which Xaa is preferably Leu, but may be other amino acids including Pro although not Arg or Lys, and Yaa may be Pro. Amino acid amides and methyl esters are also readily hydrolyzed, but rates on arylamides are exceedingly low.</text>
        <dbReference type="EC" id="3.4.11.1"/>
    </reaction>
</comment>
<dbReference type="KEGG" id="dco:SAMEA4475696_1832"/>
<dbReference type="STRING" id="1121387.GCA_000429885_00202"/>
<keyword evidence="8" id="KW-0963">Cytoplasm</keyword>
<dbReference type="PROSITE" id="PS00631">
    <property type="entry name" value="CYTOSOL_AP"/>
    <property type="match status" value="1"/>
</dbReference>
<comment type="function">
    <text evidence="7 8">Presumably involved in the processing and regular turnover of intracellular proteins. Catalyzes the removal of unsubstituted N-terminal amino acids from various peptides.</text>
</comment>
<dbReference type="HAMAP" id="MF_00181">
    <property type="entry name" value="Cytosol_peptidase_M17"/>
    <property type="match status" value="1"/>
</dbReference>
<feature type="binding site" evidence="8">
    <location>
        <position position="267"/>
    </location>
    <ligand>
        <name>Mn(2+)</name>
        <dbReference type="ChEBI" id="CHEBI:29035"/>
        <label>2</label>
    </ligand>
</feature>
<dbReference type="InterPro" id="IPR023042">
    <property type="entry name" value="Peptidase_M17_leu_NH2_pept"/>
</dbReference>
<organism evidence="10 11">
    <name type="scientific">Dermatophilus congolensis</name>
    <dbReference type="NCBI Taxonomy" id="1863"/>
    <lineage>
        <taxon>Bacteria</taxon>
        <taxon>Bacillati</taxon>
        <taxon>Actinomycetota</taxon>
        <taxon>Actinomycetes</taxon>
        <taxon>Micrococcales</taxon>
        <taxon>Dermatophilaceae</taxon>
        <taxon>Dermatophilus</taxon>
    </lineage>
</organism>
<feature type="binding site" evidence="8">
    <location>
        <position position="272"/>
    </location>
    <ligand>
        <name>Mn(2+)</name>
        <dbReference type="ChEBI" id="CHEBI:29035"/>
        <label>2</label>
    </ligand>
</feature>
<dbReference type="CDD" id="cd00433">
    <property type="entry name" value="Peptidase_M17"/>
    <property type="match status" value="1"/>
</dbReference>
<dbReference type="Pfam" id="PF00883">
    <property type="entry name" value="Peptidase_M17"/>
    <property type="match status" value="1"/>
</dbReference>
<dbReference type="GO" id="GO:0006508">
    <property type="term" value="P:proteolysis"/>
    <property type="evidence" value="ECO:0007669"/>
    <property type="project" value="UniProtKB-KW"/>
</dbReference>
<dbReference type="GO" id="GO:0070006">
    <property type="term" value="F:metalloaminopeptidase activity"/>
    <property type="evidence" value="ECO:0007669"/>
    <property type="project" value="InterPro"/>
</dbReference>
<feature type="domain" description="Cytosol aminopeptidase" evidence="9">
    <location>
        <begin position="347"/>
        <end position="354"/>
    </location>
</feature>
<sequence>MIDINVSVQSAAEAGVDAVVVFATSVSGRAVLVPGSRLPQETQAHVESVLEAVAASGKADSVTAVVGAPGVAAKLIVVVGLGAGVPEKLAPEKWRRAAGAAARHLSAHRQVAVVAPVADEDVVGALAEGAALGSYRFVEHLSAKVRERRAAKQVGPTSVTVLLEQSSEELADAVARASVVAAYQCLARDLVNTSPNVLYPETFADRAVELAGEHDSLSVEVLDESALVEGGFGGIVGVGQGSVHPPRIVTLSYRPEGATTTVALIGKGITFDSGGLCIKPADSMATMKCDMGGAAAVLGTVLAAAELELPVAVTAYLCLAENMPGGAAQRPGDVVTMRDGSTVEIINTDAEGRLVMADGLALAVESAPDAIIDVATLTGAAMVALGSRTAAIMANDDDLQVALTEAGGFAGEAVWPMPIAEEIRATLDSDVADFKHMGGRLGGAMSAAAFLREFVPSGGAHGAGAAESGDGQVTDGAEAVAADDKKHIPWGHIDIAGPAFNEASAYGYTVKGGTGYGVRTLIAFLEGLE</sequence>
<dbReference type="GeneID" id="63460025"/>
<comment type="subcellular location">
    <subcellularLocation>
        <location evidence="8">Cytoplasm</location>
    </subcellularLocation>
</comment>